<keyword evidence="3" id="KW-1185">Reference proteome</keyword>
<reference evidence="2 3" key="1">
    <citation type="journal article" date="2009" name="Nature">
        <title>Evolution of pathogenicity and sexual reproduction in eight Candida genomes.</title>
        <authorList>
            <person name="Butler G."/>
            <person name="Rasmussen M.D."/>
            <person name="Lin M.F."/>
            <person name="Santos M.A."/>
            <person name="Sakthikumar S."/>
            <person name="Munro C.A."/>
            <person name="Rheinbay E."/>
            <person name="Grabherr M."/>
            <person name="Forche A."/>
            <person name="Reedy J.L."/>
            <person name="Agrafioti I."/>
            <person name="Arnaud M.B."/>
            <person name="Bates S."/>
            <person name="Brown A.J."/>
            <person name="Brunke S."/>
            <person name="Costanzo M.C."/>
            <person name="Fitzpatrick D.A."/>
            <person name="de Groot P.W."/>
            <person name="Harris D."/>
            <person name="Hoyer L.L."/>
            <person name="Hube B."/>
            <person name="Klis F.M."/>
            <person name="Kodira C."/>
            <person name="Lennard N."/>
            <person name="Logue M.E."/>
            <person name="Martin R."/>
            <person name="Neiman A.M."/>
            <person name="Nikolaou E."/>
            <person name="Quail M.A."/>
            <person name="Quinn J."/>
            <person name="Santos M.C."/>
            <person name="Schmitzberger F.F."/>
            <person name="Sherlock G."/>
            <person name="Shah P."/>
            <person name="Silverstein K.A."/>
            <person name="Skrzypek M.S."/>
            <person name="Soll D."/>
            <person name="Staggs R."/>
            <person name="Stansfield I."/>
            <person name="Stumpf M.P."/>
            <person name="Sudbery P.E."/>
            <person name="Srikantha T."/>
            <person name="Zeng Q."/>
            <person name="Berman J."/>
            <person name="Berriman M."/>
            <person name="Heitman J."/>
            <person name="Gow N.A."/>
            <person name="Lorenz M.C."/>
            <person name="Birren B.W."/>
            <person name="Kellis M."/>
            <person name="Cuomo C.A."/>
        </authorList>
    </citation>
    <scope>NUCLEOTIDE SEQUENCE [LARGE SCALE GENOMIC DNA]</scope>
    <source>
        <strain evidence="3">ATCC 11503 / BCRC 21390 / CBS 2605 / JCM 1781 / NBRC 1676 / NRRL YB-4239</strain>
    </source>
</reference>
<evidence type="ECO:0000313" key="2">
    <source>
        <dbReference type="EMBL" id="EDK45325.1"/>
    </source>
</evidence>
<dbReference type="Proteomes" id="UP000001996">
    <property type="component" value="Unassembled WGS sequence"/>
</dbReference>
<gene>
    <name evidence="2" type="ORF">LELG_03504</name>
</gene>
<dbReference type="EMBL" id="CH981527">
    <property type="protein sequence ID" value="EDK45325.1"/>
    <property type="molecule type" value="Genomic_DNA"/>
</dbReference>
<dbReference type="HOGENOM" id="CLU_690923_0_0_1"/>
<sequence>MLAFTRECDHHIITSFETINFRLGNKSFVFDPIKEANSNKINEARKTCEGSYDHETVILELIDCYLESSPAGTVNENKMFNGACPSATKIDITKSLNILKKTDFKENDQIKLATGLMKPITLDTQRTKNSHFFQSLNEKKTCGGSLLDPLSHPPPLNFNDKEQELFHGPNSSSSAKVESGKVKKELKHEIEECLRSTCFPPSSSFTSSPSSLSSNISTTSRFNKHYYKSKLSNINIKFRNSTTISNFFSPFSPSESTATRHSFTSKVDENNISELLHVSATNTYINKICSAIPISKDLASCEKLAQTAATLPIPQTGNNKRVRIAEQKNQYIYPSANFTILNERRNKTVGEKYNVNNRVHEGHPQSSLGEGQKPLDTSRLFKIGIKPKRRFHLLKIEDK</sequence>
<proteinExistence type="predicted"/>
<dbReference type="GeneID" id="5232356"/>
<dbReference type="KEGG" id="lel:PVL30_002994"/>
<dbReference type="VEuPathDB" id="FungiDB:LELG_03504"/>
<evidence type="ECO:0000313" key="3">
    <source>
        <dbReference type="Proteomes" id="UP000001996"/>
    </source>
</evidence>
<dbReference type="InParanoid" id="A5E1L7"/>
<protein>
    <submittedName>
        <fullName evidence="2">Uncharacterized protein</fullName>
    </submittedName>
</protein>
<dbReference type="AlphaFoldDB" id="A5E1L7"/>
<name>A5E1L7_LODEL</name>
<evidence type="ECO:0000256" key="1">
    <source>
        <dbReference type="SAM" id="MobiDB-lite"/>
    </source>
</evidence>
<feature type="region of interest" description="Disordered" evidence="1">
    <location>
        <begin position="162"/>
        <end position="181"/>
    </location>
</feature>
<organism evidence="2 3">
    <name type="scientific">Lodderomyces elongisporus (strain ATCC 11503 / CBS 2605 / JCM 1781 / NBRC 1676 / NRRL YB-4239)</name>
    <name type="common">Yeast</name>
    <name type="synonym">Saccharomyces elongisporus</name>
    <dbReference type="NCBI Taxonomy" id="379508"/>
    <lineage>
        <taxon>Eukaryota</taxon>
        <taxon>Fungi</taxon>
        <taxon>Dikarya</taxon>
        <taxon>Ascomycota</taxon>
        <taxon>Saccharomycotina</taxon>
        <taxon>Pichiomycetes</taxon>
        <taxon>Debaryomycetaceae</taxon>
        <taxon>Candida/Lodderomyces clade</taxon>
        <taxon>Lodderomyces</taxon>
    </lineage>
</organism>
<accession>A5E1L7</accession>